<dbReference type="AlphaFoldDB" id="A0A016UIX3"/>
<keyword evidence="3" id="KW-1185">Reference proteome</keyword>
<accession>A0A016UIX3</accession>
<name>A0A016UIX3_9BILA</name>
<keyword evidence="1" id="KW-0472">Membrane</keyword>
<proteinExistence type="predicted"/>
<reference evidence="3" key="1">
    <citation type="journal article" date="2015" name="Nat. Genet.">
        <title>The genome and transcriptome of the zoonotic hookworm Ancylostoma ceylanicum identify infection-specific gene families.</title>
        <authorList>
            <person name="Schwarz E.M."/>
            <person name="Hu Y."/>
            <person name="Antoshechkin I."/>
            <person name="Miller M.M."/>
            <person name="Sternberg P.W."/>
            <person name="Aroian R.V."/>
        </authorList>
    </citation>
    <scope>NUCLEOTIDE SEQUENCE</scope>
    <source>
        <strain evidence="3">HY135</strain>
    </source>
</reference>
<dbReference type="EMBL" id="JARK01001375">
    <property type="protein sequence ID" value="EYC14797.1"/>
    <property type="molecule type" value="Genomic_DNA"/>
</dbReference>
<dbReference type="Proteomes" id="UP000024635">
    <property type="component" value="Unassembled WGS sequence"/>
</dbReference>
<evidence type="ECO:0000313" key="3">
    <source>
        <dbReference type="Proteomes" id="UP000024635"/>
    </source>
</evidence>
<feature type="transmembrane region" description="Helical" evidence="1">
    <location>
        <begin position="35"/>
        <end position="52"/>
    </location>
</feature>
<protein>
    <submittedName>
        <fullName evidence="2">Uncharacterized protein</fullName>
    </submittedName>
</protein>
<evidence type="ECO:0000256" key="1">
    <source>
        <dbReference type="SAM" id="Phobius"/>
    </source>
</evidence>
<keyword evidence="1" id="KW-1133">Transmembrane helix</keyword>
<organism evidence="2 3">
    <name type="scientific">Ancylostoma ceylanicum</name>
    <dbReference type="NCBI Taxonomy" id="53326"/>
    <lineage>
        <taxon>Eukaryota</taxon>
        <taxon>Metazoa</taxon>
        <taxon>Ecdysozoa</taxon>
        <taxon>Nematoda</taxon>
        <taxon>Chromadorea</taxon>
        <taxon>Rhabditida</taxon>
        <taxon>Rhabditina</taxon>
        <taxon>Rhabditomorpha</taxon>
        <taxon>Strongyloidea</taxon>
        <taxon>Ancylostomatidae</taxon>
        <taxon>Ancylostomatinae</taxon>
        <taxon>Ancylostoma</taxon>
    </lineage>
</organism>
<sequence>MQPPCNPVARPLRVALAAKMRHGRHAAALPDGVRLFWLFFLHLFLLLMVIQPKSDDIYRRRKVEASEVGRLDAQREMMDVLTIDYRYPDSYCHGDQCSAAVGVQRRC</sequence>
<comment type="caution">
    <text evidence="2">The sequence shown here is derived from an EMBL/GenBank/DDBJ whole genome shotgun (WGS) entry which is preliminary data.</text>
</comment>
<keyword evidence="1" id="KW-0812">Transmembrane</keyword>
<evidence type="ECO:0000313" key="2">
    <source>
        <dbReference type="EMBL" id="EYC14797.1"/>
    </source>
</evidence>
<gene>
    <name evidence="2" type="primary">Acey_s0039.g163</name>
    <name evidence="2" type="ORF">Y032_0039g163</name>
</gene>